<dbReference type="HOGENOM" id="CLU_3276256_0_0_6"/>
<dbReference type="KEGG" id="sbz:A464_3991"/>
<protein>
    <submittedName>
        <fullName evidence="1">Uncharacterized protein</fullName>
    </submittedName>
</protein>
<organism evidence="1 2">
    <name type="scientific">Salmonella bongori N268-08</name>
    <dbReference type="NCBI Taxonomy" id="1197719"/>
    <lineage>
        <taxon>Bacteria</taxon>
        <taxon>Pseudomonadati</taxon>
        <taxon>Pseudomonadota</taxon>
        <taxon>Gammaproteobacteria</taxon>
        <taxon>Enterobacterales</taxon>
        <taxon>Enterobacteriaceae</taxon>
        <taxon>Salmonella</taxon>
    </lineage>
</organism>
<dbReference type="AlphaFoldDB" id="S5NEX0"/>
<accession>S5NEX0</accession>
<gene>
    <name evidence="1" type="ORF">A464_3991</name>
</gene>
<dbReference type="PATRIC" id="fig|1197719.3.peg.3983"/>
<dbReference type="Proteomes" id="UP000015042">
    <property type="component" value="Chromosome"/>
</dbReference>
<reference evidence="1 2" key="1">
    <citation type="submission" date="2013-07" db="EMBL/GenBank/DDBJ databases">
        <title>Genome sequence of Salmonella bongori N268-08 - a rare clinical isolate.</title>
        <authorList>
            <person name="Marti R."/>
            <person name="Hagens S."/>
            <person name="Loessner M.J."/>
            <person name="Klumpp J."/>
        </authorList>
    </citation>
    <scope>NUCLEOTIDE SEQUENCE [LARGE SCALE GENOMIC DNA]</scope>
    <source>
        <strain evidence="1 2">N268-08</strain>
    </source>
</reference>
<proteinExistence type="predicted"/>
<evidence type="ECO:0000313" key="1">
    <source>
        <dbReference type="EMBL" id="AGR61175.1"/>
    </source>
</evidence>
<dbReference type="EMBL" id="CP006608">
    <property type="protein sequence ID" value="AGR61175.1"/>
    <property type="molecule type" value="Genomic_DNA"/>
</dbReference>
<name>S5NEX0_SALBN</name>
<evidence type="ECO:0000313" key="2">
    <source>
        <dbReference type="Proteomes" id="UP000015042"/>
    </source>
</evidence>
<sequence length="41" mass="4911">MNFLRFFISYACFLAVQKWHVMCNNIWVDAHSISYARRLAS</sequence>